<dbReference type="OrthoDB" id="2019644at2759"/>
<name>A0A016RRA3_9BILA</name>
<evidence type="ECO:0000313" key="1">
    <source>
        <dbReference type="EMBL" id="EYB80858.1"/>
    </source>
</evidence>
<protein>
    <submittedName>
        <fullName evidence="1">Uncharacterized protein</fullName>
    </submittedName>
</protein>
<dbReference type="AlphaFoldDB" id="A0A016RRA3"/>
<comment type="caution">
    <text evidence="1">The sequence shown here is derived from an EMBL/GenBank/DDBJ whole genome shotgun (WGS) entry which is preliminary data.</text>
</comment>
<accession>A0A016RRA3</accession>
<reference evidence="2" key="1">
    <citation type="journal article" date="2015" name="Nat. Genet.">
        <title>The genome and transcriptome of the zoonotic hookworm Ancylostoma ceylanicum identify infection-specific gene families.</title>
        <authorList>
            <person name="Schwarz E.M."/>
            <person name="Hu Y."/>
            <person name="Antoshechkin I."/>
            <person name="Miller M.M."/>
            <person name="Sternberg P.W."/>
            <person name="Aroian R.V."/>
        </authorList>
    </citation>
    <scope>NUCLEOTIDE SEQUENCE</scope>
    <source>
        <strain evidence="2">HY135</strain>
    </source>
</reference>
<dbReference type="EMBL" id="JARK01001734">
    <property type="protein sequence ID" value="EYB80858.1"/>
    <property type="molecule type" value="Genomic_DNA"/>
</dbReference>
<dbReference type="STRING" id="53326.A0A016RRA3"/>
<keyword evidence="2" id="KW-1185">Reference proteome</keyword>
<sequence length="600" mass="66383">MRSRLGKLVSEGPGWMKCWKYELEEVSLSALLGLLKNSYVDARAVIRRDPHVALLAQILNDTPVYRAICSVLLEDVNIQDQTTRTSRRTSAPALPAIELLSIAISRYASLKASIRSTDSDVMLAPLHTLLLSPLQPSGLNVLDILLLYIEEADDLPGHALYAARILRELCAVRPSLQSRMVELLRARRMVSRNSRGIRNVLNPAVVRYTVQDMVALELNESDPIRLRGEAALVVLETLSDSIETDPTGNNLCFLLFGFKTSVDESGQLYDIDAPPTGFHQVLSILEQFIAAPDPFQLQFSALIEPAFRLVQRLVSMDCIYSPSVLRFIRSMNLVQQLVTSPFLSTPLSQSPSDGPTLLSVTRMISGSILHLAALEVSSLLKSGHFNQPHEIYSTLLEPSDAVINQEGTVEGGVNNLLFSLLRHSHIELTEEIDYPRLVHFNAHKLHAVFDTCKTTTVFNIAQYDIEYLHALLTREIVSTQAEDTAAANREMEAVLTYGTDINAQLLLRGASEQLVSGCTALLNVMALFAPVPFFSIAIQLDVLTDAAFLLVEYVSGCGADEQVAVCGTLLRLCKTICVLAKQEYSEFFRITFIRALTARQ</sequence>
<dbReference type="Proteomes" id="UP000024635">
    <property type="component" value="Unassembled WGS sequence"/>
</dbReference>
<proteinExistence type="predicted"/>
<evidence type="ECO:0000313" key="2">
    <source>
        <dbReference type="Proteomes" id="UP000024635"/>
    </source>
</evidence>
<gene>
    <name evidence="1" type="primary">Acey_s0398.g724</name>
    <name evidence="1" type="ORF">Y032_0398g724</name>
</gene>
<organism evidence="1 2">
    <name type="scientific">Ancylostoma ceylanicum</name>
    <dbReference type="NCBI Taxonomy" id="53326"/>
    <lineage>
        <taxon>Eukaryota</taxon>
        <taxon>Metazoa</taxon>
        <taxon>Ecdysozoa</taxon>
        <taxon>Nematoda</taxon>
        <taxon>Chromadorea</taxon>
        <taxon>Rhabditida</taxon>
        <taxon>Rhabditina</taxon>
        <taxon>Rhabditomorpha</taxon>
        <taxon>Strongyloidea</taxon>
        <taxon>Ancylostomatidae</taxon>
        <taxon>Ancylostomatinae</taxon>
        <taxon>Ancylostoma</taxon>
    </lineage>
</organism>